<evidence type="ECO:0000313" key="2">
    <source>
        <dbReference type="Proteomes" id="UP000054538"/>
    </source>
</evidence>
<name>A0A0D0CSC6_9AGAM</name>
<keyword evidence="2" id="KW-1185">Reference proteome</keyword>
<organism evidence="1 2">
    <name type="scientific">Paxillus rubicundulus Ve08.2h10</name>
    <dbReference type="NCBI Taxonomy" id="930991"/>
    <lineage>
        <taxon>Eukaryota</taxon>
        <taxon>Fungi</taxon>
        <taxon>Dikarya</taxon>
        <taxon>Basidiomycota</taxon>
        <taxon>Agaricomycotina</taxon>
        <taxon>Agaricomycetes</taxon>
        <taxon>Agaricomycetidae</taxon>
        <taxon>Boletales</taxon>
        <taxon>Paxilineae</taxon>
        <taxon>Paxillaceae</taxon>
        <taxon>Paxillus</taxon>
    </lineage>
</organism>
<reference evidence="2" key="2">
    <citation type="submission" date="2015-01" db="EMBL/GenBank/DDBJ databases">
        <title>Evolutionary Origins and Diversification of the Mycorrhizal Mutualists.</title>
        <authorList>
            <consortium name="DOE Joint Genome Institute"/>
            <consortium name="Mycorrhizal Genomics Consortium"/>
            <person name="Kohler A."/>
            <person name="Kuo A."/>
            <person name="Nagy L.G."/>
            <person name="Floudas D."/>
            <person name="Copeland A."/>
            <person name="Barry K.W."/>
            <person name="Cichocki N."/>
            <person name="Veneault-Fourrey C."/>
            <person name="LaButti K."/>
            <person name="Lindquist E.A."/>
            <person name="Lipzen A."/>
            <person name="Lundell T."/>
            <person name="Morin E."/>
            <person name="Murat C."/>
            <person name="Riley R."/>
            <person name="Ohm R."/>
            <person name="Sun H."/>
            <person name="Tunlid A."/>
            <person name="Henrissat B."/>
            <person name="Grigoriev I.V."/>
            <person name="Hibbett D.S."/>
            <person name="Martin F."/>
        </authorList>
    </citation>
    <scope>NUCLEOTIDE SEQUENCE [LARGE SCALE GENOMIC DNA]</scope>
    <source>
        <strain evidence="2">Ve08.2h10</strain>
    </source>
</reference>
<proteinExistence type="predicted"/>
<protein>
    <submittedName>
        <fullName evidence="1">Uncharacterized protein</fullName>
    </submittedName>
</protein>
<reference evidence="1 2" key="1">
    <citation type="submission" date="2014-04" db="EMBL/GenBank/DDBJ databases">
        <authorList>
            <consortium name="DOE Joint Genome Institute"/>
            <person name="Kuo A."/>
            <person name="Kohler A."/>
            <person name="Jargeat P."/>
            <person name="Nagy L.G."/>
            <person name="Floudas D."/>
            <person name="Copeland A."/>
            <person name="Barry K.W."/>
            <person name="Cichocki N."/>
            <person name="Veneault-Fourrey C."/>
            <person name="LaButti K."/>
            <person name="Lindquist E.A."/>
            <person name="Lipzen A."/>
            <person name="Lundell T."/>
            <person name="Morin E."/>
            <person name="Murat C."/>
            <person name="Sun H."/>
            <person name="Tunlid A."/>
            <person name="Henrissat B."/>
            <person name="Grigoriev I.V."/>
            <person name="Hibbett D.S."/>
            <person name="Martin F."/>
            <person name="Nordberg H.P."/>
            <person name="Cantor M.N."/>
            <person name="Hua S.X."/>
        </authorList>
    </citation>
    <scope>NUCLEOTIDE SEQUENCE [LARGE SCALE GENOMIC DNA]</scope>
    <source>
        <strain evidence="1 2">Ve08.2h10</strain>
    </source>
</reference>
<accession>A0A0D0CSC6</accession>
<dbReference type="InParanoid" id="A0A0D0CSC6"/>
<dbReference type="EMBL" id="KN829424">
    <property type="protein sequence ID" value="KIK73786.1"/>
    <property type="molecule type" value="Genomic_DNA"/>
</dbReference>
<dbReference type="HOGENOM" id="CLU_1587035_0_0_1"/>
<evidence type="ECO:0000313" key="1">
    <source>
        <dbReference type="EMBL" id="KIK73786.1"/>
    </source>
</evidence>
<sequence>MTKPEIVKKAFLLSKAGANNQFNLSFKCLSSPETLQALRTLPQDEPKLWKKLTGDMFGKGEDAAVPSQATHTASDVGEDGGNIEPPFSATDLENTELTNDNAPLDVVMEHLANGNSSEKLPVSYTITTDGSIVITMELELYERVVMEAATDETGLVGVRHGQGSKGRW</sequence>
<dbReference type="AlphaFoldDB" id="A0A0D0CSC6"/>
<gene>
    <name evidence="1" type="ORF">PAXRUDRAFT_20496</name>
</gene>
<dbReference type="Proteomes" id="UP000054538">
    <property type="component" value="Unassembled WGS sequence"/>
</dbReference>